<feature type="region of interest" description="Disordered" evidence="10">
    <location>
        <begin position="283"/>
        <end position="371"/>
    </location>
</feature>
<feature type="compositionally biased region" description="Low complexity" evidence="10">
    <location>
        <begin position="577"/>
        <end position="591"/>
    </location>
</feature>
<comment type="similarity">
    <text evidence="2">Belongs to the NAF1 family.</text>
</comment>
<evidence type="ECO:0000256" key="6">
    <source>
        <dbReference type="ARBA" id="ARBA00022553"/>
    </source>
</evidence>
<dbReference type="Proteomes" id="UP000246740">
    <property type="component" value="Unassembled WGS sequence"/>
</dbReference>
<feature type="compositionally biased region" description="Acidic residues" evidence="10">
    <location>
        <begin position="312"/>
        <end position="339"/>
    </location>
</feature>
<keyword evidence="4" id="KW-0690">Ribosome biogenesis</keyword>
<gene>
    <name evidence="11" type="ORF">BCV70DRAFT_107776</name>
</gene>
<evidence type="ECO:0000256" key="9">
    <source>
        <dbReference type="SAM" id="Coils"/>
    </source>
</evidence>
<evidence type="ECO:0000256" key="8">
    <source>
        <dbReference type="ARBA" id="ARBA00023242"/>
    </source>
</evidence>
<dbReference type="GO" id="GO:0001522">
    <property type="term" value="P:pseudouridine synthesis"/>
    <property type="evidence" value="ECO:0007669"/>
    <property type="project" value="InterPro"/>
</dbReference>
<dbReference type="GO" id="GO:0003723">
    <property type="term" value="F:RNA binding"/>
    <property type="evidence" value="ECO:0007669"/>
    <property type="project" value="UniProtKB-KW"/>
</dbReference>
<reference evidence="11 12" key="1">
    <citation type="journal article" date="2018" name="Mol. Biol. Evol.">
        <title>Broad Genomic Sampling Reveals a Smut Pathogenic Ancestry of the Fungal Clade Ustilaginomycotina.</title>
        <authorList>
            <person name="Kijpornyongpan T."/>
            <person name="Mondo S.J."/>
            <person name="Barry K."/>
            <person name="Sandor L."/>
            <person name="Lee J."/>
            <person name="Lipzen A."/>
            <person name="Pangilinan J."/>
            <person name="LaButti K."/>
            <person name="Hainaut M."/>
            <person name="Henrissat B."/>
            <person name="Grigoriev I.V."/>
            <person name="Spatafora J.W."/>
            <person name="Aime M.C."/>
        </authorList>
    </citation>
    <scope>NUCLEOTIDE SEQUENCE [LARGE SCALE GENOMIC DNA]</scope>
    <source>
        <strain evidence="11 12">MCA 3645</strain>
    </source>
</reference>
<evidence type="ECO:0000313" key="12">
    <source>
        <dbReference type="Proteomes" id="UP000246740"/>
    </source>
</evidence>
<dbReference type="PANTHER" id="PTHR31633">
    <property type="entry name" value="H/ACA RIBONUCLEOPROTEIN COMPLEX NON-CORE SUBUNIT NAF1"/>
    <property type="match status" value="1"/>
</dbReference>
<evidence type="ECO:0000313" key="11">
    <source>
        <dbReference type="EMBL" id="PWZ00280.1"/>
    </source>
</evidence>
<dbReference type="InParanoid" id="A0A317XQW3"/>
<dbReference type="InterPro" id="IPR009000">
    <property type="entry name" value="Transl_B-barrel_sf"/>
</dbReference>
<evidence type="ECO:0000256" key="3">
    <source>
        <dbReference type="ARBA" id="ARBA00021438"/>
    </source>
</evidence>
<dbReference type="InterPro" id="IPR007504">
    <property type="entry name" value="H/ACA_rnp_Gar1/Naf1"/>
</dbReference>
<feature type="region of interest" description="Disordered" evidence="10">
    <location>
        <begin position="966"/>
        <end position="1004"/>
    </location>
</feature>
<dbReference type="OrthoDB" id="21550at2759"/>
<dbReference type="Gene3D" id="2.40.10.230">
    <property type="entry name" value="Probable tRNA pseudouridine synthase domain"/>
    <property type="match status" value="1"/>
</dbReference>
<evidence type="ECO:0000256" key="5">
    <source>
        <dbReference type="ARBA" id="ARBA00022552"/>
    </source>
</evidence>
<dbReference type="GO" id="GO:0005634">
    <property type="term" value="C:nucleus"/>
    <property type="evidence" value="ECO:0007669"/>
    <property type="project" value="UniProtKB-SubCell"/>
</dbReference>
<name>A0A317XQW3_9BASI</name>
<feature type="region of interest" description="Disordered" evidence="10">
    <location>
        <begin position="1"/>
        <end position="177"/>
    </location>
</feature>
<feature type="compositionally biased region" description="Polar residues" evidence="10">
    <location>
        <begin position="988"/>
        <end position="1004"/>
    </location>
</feature>
<keyword evidence="7" id="KW-0694">RNA-binding</keyword>
<dbReference type="PANTHER" id="PTHR31633:SF1">
    <property type="entry name" value="H_ACA RIBONUCLEOPROTEIN COMPLEX NON-CORE SUBUNIT NAF1"/>
    <property type="match status" value="1"/>
</dbReference>
<dbReference type="InterPro" id="IPR038664">
    <property type="entry name" value="Gar1/Naf1_Cbf5-bd_sf"/>
</dbReference>
<keyword evidence="12" id="KW-1185">Reference proteome</keyword>
<feature type="compositionally biased region" description="Polar residues" evidence="10">
    <location>
        <begin position="862"/>
        <end position="872"/>
    </location>
</feature>
<feature type="compositionally biased region" description="Low complexity" evidence="10">
    <location>
        <begin position="938"/>
        <end position="950"/>
    </location>
</feature>
<dbReference type="SUPFAM" id="SSF50447">
    <property type="entry name" value="Translation proteins"/>
    <property type="match status" value="1"/>
</dbReference>
<feature type="region of interest" description="Disordered" evidence="10">
    <location>
        <begin position="416"/>
        <end position="443"/>
    </location>
</feature>
<dbReference type="Pfam" id="PF04410">
    <property type="entry name" value="Gar1"/>
    <property type="match status" value="1"/>
</dbReference>
<feature type="compositionally biased region" description="Low complexity" evidence="10">
    <location>
        <begin position="966"/>
        <end position="976"/>
    </location>
</feature>
<dbReference type="STRING" id="1882483.A0A317XQW3"/>
<dbReference type="GO" id="GO:0005732">
    <property type="term" value="C:sno(s)RNA-containing ribonucleoprotein complex"/>
    <property type="evidence" value="ECO:0007669"/>
    <property type="project" value="InterPro"/>
</dbReference>
<evidence type="ECO:0000256" key="10">
    <source>
        <dbReference type="SAM" id="MobiDB-lite"/>
    </source>
</evidence>
<keyword evidence="6" id="KW-0597">Phosphoprotein</keyword>
<feature type="compositionally biased region" description="Low complexity" evidence="10">
    <location>
        <begin position="93"/>
        <end position="102"/>
    </location>
</feature>
<keyword evidence="5" id="KW-0698">rRNA processing</keyword>
<dbReference type="GO" id="GO:0006364">
    <property type="term" value="P:rRNA processing"/>
    <property type="evidence" value="ECO:0007669"/>
    <property type="project" value="UniProtKB-KW"/>
</dbReference>
<feature type="compositionally biased region" description="Basic and acidic residues" evidence="10">
    <location>
        <begin position="554"/>
        <end position="571"/>
    </location>
</feature>
<organism evidence="11 12">
    <name type="scientific">Testicularia cyperi</name>
    <dbReference type="NCBI Taxonomy" id="1882483"/>
    <lineage>
        <taxon>Eukaryota</taxon>
        <taxon>Fungi</taxon>
        <taxon>Dikarya</taxon>
        <taxon>Basidiomycota</taxon>
        <taxon>Ustilaginomycotina</taxon>
        <taxon>Ustilaginomycetes</taxon>
        <taxon>Ustilaginales</taxon>
        <taxon>Anthracoideaceae</taxon>
        <taxon>Testicularia</taxon>
    </lineage>
</organism>
<keyword evidence="8" id="KW-0539">Nucleus</keyword>
<feature type="region of interest" description="Disordered" evidence="10">
    <location>
        <begin position="808"/>
        <end position="828"/>
    </location>
</feature>
<dbReference type="EMBL" id="KZ819193">
    <property type="protein sequence ID" value="PWZ00280.1"/>
    <property type="molecule type" value="Genomic_DNA"/>
</dbReference>
<evidence type="ECO:0000256" key="1">
    <source>
        <dbReference type="ARBA" id="ARBA00004123"/>
    </source>
</evidence>
<feature type="compositionally biased region" description="Low complexity" evidence="10">
    <location>
        <begin position="601"/>
        <end position="633"/>
    </location>
</feature>
<evidence type="ECO:0000256" key="2">
    <source>
        <dbReference type="ARBA" id="ARBA00009801"/>
    </source>
</evidence>
<feature type="compositionally biased region" description="Acidic residues" evidence="10">
    <location>
        <begin position="348"/>
        <end position="357"/>
    </location>
</feature>
<dbReference type="GO" id="GO:0000493">
    <property type="term" value="P:box H/ACA snoRNP assembly"/>
    <property type="evidence" value="ECO:0007669"/>
    <property type="project" value="InterPro"/>
</dbReference>
<feature type="compositionally biased region" description="Pro residues" evidence="10">
    <location>
        <begin position="636"/>
        <end position="649"/>
    </location>
</feature>
<protein>
    <recommendedName>
        <fullName evidence="3">H/ACA ribonucleoprotein complex non-core subunit NAF1</fullName>
    </recommendedName>
</protein>
<feature type="compositionally biased region" description="Low complexity" evidence="10">
    <location>
        <begin position="748"/>
        <end position="761"/>
    </location>
</feature>
<feature type="coiled-coil region" evidence="9">
    <location>
        <begin position="211"/>
        <end position="238"/>
    </location>
</feature>
<feature type="compositionally biased region" description="Polar residues" evidence="10">
    <location>
        <begin position="768"/>
        <end position="777"/>
    </location>
</feature>
<feature type="region of interest" description="Disordered" evidence="10">
    <location>
        <begin position="903"/>
        <end position="950"/>
    </location>
</feature>
<feature type="region of interest" description="Disordered" evidence="10">
    <location>
        <begin position="534"/>
        <end position="681"/>
    </location>
</feature>
<feature type="compositionally biased region" description="Low complexity" evidence="10">
    <location>
        <begin position="127"/>
        <end position="147"/>
    </location>
</feature>
<accession>A0A317XQW3</accession>
<feature type="region of interest" description="Disordered" evidence="10">
    <location>
        <begin position="704"/>
        <end position="795"/>
    </location>
</feature>
<feature type="region of interest" description="Disordered" evidence="10">
    <location>
        <begin position="853"/>
        <end position="883"/>
    </location>
</feature>
<feature type="compositionally biased region" description="Basic and acidic residues" evidence="10">
    <location>
        <begin position="1"/>
        <end position="11"/>
    </location>
</feature>
<evidence type="ECO:0000256" key="7">
    <source>
        <dbReference type="ARBA" id="ARBA00022884"/>
    </source>
</evidence>
<dbReference type="InterPro" id="IPR040309">
    <property type="entry name" value="Naf1"/>
</dbReference>
<evidence type="ECO:0000256" key="4">
    <source>
        <dbReference type="ARBA" id="ARBA00022517"/>
    </source>
</evidence>
<sequence length="1004" mass="105331">MADSEQIKTIDEAVSFQETKPPPETTVELAEASAQHDAETQEQEATMTLSADQKDAMADASGSSEKDDVTAVITETPSLSEITMEATAPPPADADSLPAASDQDPEATRTFASTVPVQELEVEEPTETTTDASHEQNQQTQSQQHSSPENKDDESDFVAPDLEHIVSTGAAQDSTVSTDALRELVAKARELTGQARETLPPGFEDDGPLEVELAESDEVEARGQKRKAEEELVEAINTNGGIEQVQRAVETSQNPETKSLLQKALSSLTGLVTRKPRVEVGIAQGQSSTEAGGSTAAEKSNVKQGAVAASESDSDSDSDDDSSSDDDSDSSSSDDDEEDAKIVGLALDADDDDDEDGGGGGGSTVPATKNEILAPQVDLPAIEELSDADKAAIRPLGRVHSIVDSVVVIEQEVRKAQNSEASSAPQARAPVDSTGRPGEEEGEYSVLDTGSLLCFEDGKVLGLVFETFGSIHSPMYSLRFPSAAAIDKEQVQVGKPVFYLPSQSTYVMTRLLKAMKGSDASNMWDEEVAEDEIDYSDDEAEAEAKRRNKAIRSGKMDENGNRLPHSSDRSNKRQKQHGGQSSSQQQQQHQQQQHHHHHPHYQQQQQQQQHQQQYPYSYPSYHQQRPGPQQQHPQSRRPPPPMQPLPAPPITLGQGPLGLPFQPARSTRPAKPPSNLPAKPVFDAGSQAIAGASASPRAIVSYADSGAGGDAKSSFRPAPRSRTSTEDGSIGTHSRLSSGPGSLPPKPIGAALPRAPAASAEPVHRRQNSVTLGSPGQSPAMGARSGSAHGQAASLGWNGAPASALPMAAANPSAGTPPTGTAGAYGAAQPYGGPPGHYNPRFAGYWQQPAQQPFYPAHGAHTSIQSPNSSLPHQPAPAGQAYSPSGAQTYGAYPGSVYPSAGGAPSWTGQHQYQPAPYAGYGDATAAAATTPTPPAGTPASQPYAPQQGGYAAGYAADSALYAAYGYGAPGSQPPANTERYDPRAPTVGNTSTPTAPSSQQNPP</sequence>
<proteinExistence type="inferred from homology"/>
<keyword evidence="9" id="KW-0175">Coiled coil</keyword>
<comment type="subcellular location">
    <subcellularLocation>
        <location evidence="1">Nucleus</location>
    </subcellularLocation>
</comment>
<feature type="compositionally biased region" description="Low complexity" evidence="10">
    <location>
        <begin position="915"/>
        <end position="931"/>
    </location>
</feature>
<dbReference type="AlphaFoldDB" id="A0A317XQW3"/>